<dbReference type="AlphaFoldDB" id="A0A165PLK9"/>
<accession>A0A165PLK9</accession>
<dbReference type="Proteomes" id="UP000076563">
    <property type="component" value="Unassembled WGS sequence"/>
</dbReference>
<gene>
    <name evidence="5" type="ORF">AV654_05275</name>
</gene>
<evidence type="ECO:0000313" key="6">
    <source>
        <dbReference type="Proteomes" id="UP000076563"/>
    </source>
</evidence>
<dbReference type="EMBL" id="LQRA01000110">
    <property type="protein sequence ID" value="KZE71619.1"/>
    <property type="molecule type" value="Genomic_DNA"/>
</dbReference>
<dbReference type="OrthoDB" id="3333873at2"/>
<feature type="domain" description="Carbohydrate-binding module family 96" evidence="4">
    <location>
        <begin position="543"/>
        <end position="707"/>
    </location>
</feature>
<dbReference type="NCBIfam" id="NF033679">
    <property type="entry name" value="DNRLRE_dom"/>
    <property type="match status" value="1"/>
</dbReference>
<dbReference type="GO" id="GO:0005576">
    <property type="term" value="C:extracellular region"/>
    <property type="evidence" value="ECO:0007669"/>
    <property type="project" value="UniProtKB-SubCell"/>
</dbReference>
<sequence>MKGRYFVMSLPRKRSSFAVFLIIAMLLNMAGVLYVAPEPAHAAGTTYYVDSAGGNDTNPGTSSSAPWATLAKVNGTTFQPGDKILFKSGGVWTGQLWPKGSGASGNPIVIDSYGTGAKPIMNEAGTSYPANTSGAVMLYNQEYWEINNLEVTNFSSSIVSSRAGILVYNNQPGLKNHIYVRNCYVHDVNSDVNGNKNSGGIIFFGTHIDKDGKATVGLQAGFNDVLVENNHVANVTKEGIRTKSDAGNGYPKISTNVVFRSNFVEEVWGDGMVLAEVLSGALAEYNTIKNHSKTSSGNYAGLWTHYTTGAVVQFNEVYGGSGGNNDGEAFDSDNNCIGDVFQYNYSHNNSGGLVLVMPSASNLKFRYNISENDGYRSGQEIFFYHSTSPGNEIYNNTIYVGPNVKTQVFDNDSNMVKFYNNIIKADGTITKFAEKAWSTSAVFQNNSFYPATIDDINGPASHPGLITADPQLVNPGAGETNINMNDPNRLNGYKLQPTSPLINSGIPVANNGGRDFWGTALYNGNPDIGAFEHASGGPVQPSVSYEPTADSYVRDRAYAGMNYGTEATMMVKADASGFARKAYVKFNYGTFGGSSAASAKVKVYVPAVNTDASRTVKLYGTADKSWSETGITWNNAPAGTTLLGSAVMSNTVGTWYEFDVTSYVNSQMSDKLVSFLLVNEGAASSKGDVSFNTKEAASNKPQLVLTQ</sequence>
<dbReference type="Gene3D" id="2.160.20.10">
    <property type="entry name" value="Single-stranded right-handed beta-helix, Pectin lyase-like"/>
    <property type="match status" value="1"/>
</dbReference>
<evidence type="ECO:0000259" key="4">
    <source>
        <dbReference type="Pfam" id="PF24517"/>
    </source>
</evidence>
<proteinExistence type="predicted"/>
<dbReference type="Pfam" id="PF24517">
    <property type="entry name" value="CBM96"/>
    <property type="match status" value="1"/>
</dbReference>
<comment type="subcellular location">
    <subcellularLocation>
        <location evidence="1">Secreted</location>
    </subcellularLocation>
</comment>
<dbReference type="SUPFAM" id="SSF51126">
    <property type="entry name" value="Pectin lyase-like"/>
    <property type="match status" value="2"/>
</dbReference>
<reference evidence="6" key="1">
    <citation type="submission" date="2016-01" db="EMBL/GenBank/DDBJ databases">
        <title>Draft genome of Chromobacterium sp. F49.</title>
        <authorList>
            <person name="Hong K.W."/>
        </authorList>
    </citation>
    <scope>NUCLEOTIDE SEQUENCE [LARGE SCALE GENOMIC DNA]</scope>
    <source>
        <strain evidence="6">M63</strain>
    </source>
</reference>
<evidence type="ECO:0000256" key="3">
    <source>
        <dbReference type="ARBA" id="ARBA00022729"/>
    </source>
</evidence>
<comment type="caution">
    <text evidence="5">The sequence shown here is derived from an EMBL/GenBank/DDBJ whole genome shotgun (WGS) entry which is preliminary data.</text>
</comment>
<dbReference type="InterPro" id="IPR012334">
    <property type="entry name" value="Pectin_lyas_fold"/>
</dbReference>
<keyword evidence="2" id="KW-0964">Secreted</keyword>
<evidence type="ECO:0000313" key="5">
    <source>
        <dbReference type="EMBL" id="KZE71619.1"/>
    </source>
</evidence>
<name>A0A165PLK9_9BACL</name>
<evidence type="ECO:0000256" key="2">
    <source>
        <dbReference type="ARBA" id="ARBA00022525"/>
    </source>
</evidence>
<evidence type="ECO:0000256" key="1">
    <source>
        <dbReference type="ARBA" id="ARBA00004613"/>
    </source>
</evidence>
<dbReference type="InterPro" id="IPR011050">
    <property type="entry name" value="Pectin_lyase_fold/virulence"/>
</dbReference>
<keyword evidence="6" id="KW-1185">Reference proteome</keyword>
<dbReference type="InterPro" id="IPR055372">
    <property type="entry name" value="CBM96"/>
</dbReference>
<protein>
    <recommendedName>
        <fullName evidence="4">Carbohydrate-binding module family 96 domain-containing protein</fullName>
    </recommendedName>
</protein>
<keyword evidence="3" id="KW-0732">Signal</keyword>
<organism evidence="5 6">
    <name type="scientific">Paenibacillus elgii</name>
    <dbReference type="NCBI Taxonomy" id="189691"/>
    <lineage>
        <taxon>Bacteria</taxon>
        <taxon>Bacillati</taxon>
        <taxon>Bacillota</taxon>
        <taxon>Bacilli</taxon>
        <taxon>Bacillales</taxon>
        <taxon>Paenibacillaceae</taxon>
        <taxon>Paenibacillus</taxon>
    </lineage>
</organism>